<dbReference type="GO" id="GO:0005886">
    <property type="term" value="C:plasma membrane"/>
    <property type="evidence" value="ECO:0007669"/>
    <property type="project" value="TreeGrafter"/>
</dbReference>
<organism evidence="2 3">
    <name type="scientific">Sinocyclocheilus anshuiensis</name>
    <dbReference type="NCBI Taxonomy" id="1608454"/>
    <lineage>
        <taxon>Eukaryota</taxon>
        <taxon>Metazoa</taxon>
        <taxon>Chordata</taxon>
        <taxon>Craniata</taxon>
        <taxon>Vertebrata</taxon>
        <taxon>Euteleostomi</taxon>
        <taxon>Actinopterygii</taxon>
        <taxon>Neopterygii</taxon>
        <taxon>Teleostei</taxon>
        <taxon>Ostariophysi</taxon>
        <taxon>Cypriniformes</taxon>
        <taxon>Cyprinidae</taxon>
        <taxon>Cyprininae</taxon>
        <taxon>Sinocyclocheilus</taxon>
    </lineage>
</organism>
<dbReference type="Pfam" id="PF12763">
    <property type="entry name" value="EH"/>
    <property type="match status" value="1"/>
</dbReference>
<dbReference type="GO" id="GO:0016197">
    <property type="term" value="P:endosomal transport"/>
    <property type="evidence" value="ECO:0007669"/>
    <property type="project" value="TreeGrafter"/>
</dbReference>
<dbReference type="Proteomes" id="UP000472260">
    <property type="component" value="Unassembled WGS sequence"/>
</dbReference>
<protein>
    <recommendedName>
        <fullName evidence="1">EH domain-containing protein</fullName>
    </recommendedName>
</protein>
<evidence type="ECO:0000313" key="3">
    <source>
        <dbReference type="Proteomes" id="UP000472260"/>
    </source>
</evidence>
<dbReference type="Ensembl" id="ENSSANT00000036569.1">
    <property type="protein sequence ID" value="ENSSANP00000034336.1"/>
    <property type="gene ID" value="ENSSANG00000017559.1"/>
</dbReference>
<dbReference type="InterPro" id="IPR000261">
    <property type="entry name" value="EH_dom"/>
</dbReference>
<dbReference type="InterPro" id="IPR011992">
    <property type="entry name" value="EF-hand-dom_pair"/>
</dbReference>
<dbReference type="GO" id="GO:0006897">
    <property type="term" value="P:endocytosis"/>
    <property type="evidence" value="ECO:0007669"/>
    <property type="project" value="TreeGrafter"/>
</dbReference>
<feature type="domain" description="EH" evidence="1">
    <location>
        <begin position="20"/>
        <end position="61"/>
    </location>
</feature>
<evidence type="ECO:0000259" key="1">
    <source>
        <dbReference type="PROSITE" id="PS50031"/>
    </source>
</evidence>
<dbReference type="PANTHER" id="PTHR11216:SF170">
    <property type="entry name" value="DYNAMIN ASSOCIATED PROTEIN 160, ISOFORM D"/>
    <property type="match status" value="1"/>
</dbReference>
<accession>A0A671MNJ8</accession>
<proteinExistence type="predicted"/>
<keyword evidence="3" id="KW-1185">Reference proteome</keyword>
<name>A0A671MNJ8_9TELE</name>
<dbReference type="PANTHER" id="PTHR11216">
    <property type="entry name" value="EH DOMAIN"/>
    <property type="match status" value="1"/>
</dbReference>
<evidence type="ECO:0000313" key="2">
    <source>
        <dbReference type="Ensembl" id="ENSSANP00000034336.1"/>
    </source>
</evidence>
<dbReference type="GO" id="GO:0005737">
    <property type="term" value="C:cytoplasm"/>
    <property type="evidence" value="ECO:0007669"/>
    <property type="project" value="TreeGrafter"/>
</dbReference>
<sequence length="61" mass="7058">MCHLYHLNSLTIIWAITPEERDKHDQKFDTLSPVQGFVTGEKARNFFIQSGLPQSVLAEIW</sequence>
<dbReference type="SUPFAM" id="SSF47473">
    <property type="entry name" value="EF-hand"/>
    <property type="match status" value="1"/>
</dbReference>
<reference evidence="2" key="1">
    <citation type="submission" date="2025-08" db="UniProtKB">
        <authorList>
            <consortium name="Ensembl"/>
        </authorList>
    </citation>
    <scope>IDENTIFICATION</scope>
</reference>
<dbReference type="AlphaFoldDB" id="A0A671MNJ8"/>
<reference evidence="2" key="2">
    <citation type="submission" date="2025-09" db="UniProtKB">
        <authorList>
            <consortium name="Ensembl"/>
        </authorList>
    </citation>
    <scope>IDENTIFICATION</scope>
</reference>
<dbReference type="PROSITE" id="PS50031">
    <property type="entry name" value="EH"/>
    <property type="match status" value="1"/>
</dbReference>
<dbReference type="Gene3D" id="1.10.238.10">
    <property type="entry name" value="EF-hand"/>
    <property type="match status" value="1"/>
</dbReference>